<dbReference type="OrthoDB" id="8876749at2759"/>
<evidence type="ECO:0000256" key="10">
    <source>
        <dbReference type="ARBA" id="ARBA00023224"/>
    </source>
</evidence>
<evidence type="ECO:0000256" key="3">
    <source>
        <dbReference type="ARBA" id="ARBA00022480"/>
    </source>
</evidence>
<keyword evidence="6 13" id="KW-1133">Transmembrane helix</keyword>
<keyword evidence="8 12" id="KW-0472">Membrane</keyword>
<evidence type="ECO:0000256" key="8">
    <source>
        <dbReference type="ARBA" id="ARBA00023136"/>
    </source>
</evidence>
<feature type="transmembrane region" description="Helical" evidence="13">
    <location>
        <begin position="131"/>
        <end position="152"/>
    </location>
</feature>
<dbReference type="GO" id="GO:0033038">
    <property type="term" value="F:bitter taste receptor activity"/>
    <property type="evidence" value="ECO:0007669"/>
    <property type="project" value="InterPro"/>
</dbReference>
<evidence type="ECO:0000256" key="9">
    <source>
        <dbReference type="ARBA" id="ARBA00023170"/>
    </source>
</evidence>
<dbReference type="PANTHER" id="PTHR11394">
    <property type="entry name" value="TASTE RECEPTOR TYPE 2"/>
    <property type="match status" value="1"/>
</dbReference>
<dbReference type="GO" id="GO:0004930">
    <property type="term" value="F:G protein-coupled receptor activity"/>
    <property type="evidence" value="ECO:0007669"/>
    <property type="project" value="UniProtKB-KW"/>
</dbReference>
<evidence type="ECO:0000256" key="11">
    <source>
        <dbReference type="RuleBase" id="RU004423"/>
    </source>
</evidence>
<evidence type="ECO:0000256" key="4">
    <source>
        <dbReference type="ARBA" id="ARBA00022606"/>
    </source>
</evidence>
<proteinExistence type="inferred from homology"/>
<protein>
    <recommendedName>
        <fullName evidence="12">Taste receptor type 2</fullName>
    </recommendedName>
</protein>
<accession>A0A8T2IVP4</accession>
<keyword evidence="4 12" id="KW-0716">Sensory transduction</keyword>
<dbReference type="PANTHER" id="PTHR11394:SF151">
    <property type="entry name" value="TASTE RECEPTOR TYPE 2"/>
    <property type="match status" value="1"/>
</dbReference>
<dbReference type="Proteomes" id="UP000812440">
    <property type="component" value="Chromosome 7"/>
</dbReference>
<name>A0A8T2IVP4_9PIPI</name>
<keyword evidence="9 12" id="KW-0675">Receptor</keyword>
<keyword evidence="15" id="KW-1185">Reference proteome</keyword>
<keyword evidence="10 12" id="KW-0807">Transducer</keyword>
<feature type="transmembrane region" description="Helical" evidence="13">
    <location>
        <begin position="87"/>
        <end position="111"/>
    </location>
</feature>
<evidence type="ECO:0000313" key="14">
    <source>
        <dbReference type="EMBL" id="KAG8435617.1"/>
    </source>
</evidence>
<dbReference type="GO" id="GO:0016020">
    <property type="term" value="C:membrane"/>
    <property type="evidence" value="ECO:0007669"/>
    <property type="project" value="UniProtKB-SubCell"/>
</dbReference>
<reference evidence="14" key="1">
    <citation type="thesis" date="2020" institute="ProQuest LLC" country="789 East Eisenhower Parkway, Ann Arbor, MI, USA">
        <title>Comparative Genomics and Chromosome Evolution.</title>
        <authorList>
            <person name="Mudd A.B."/>
        </authorList>
    </citation>
    <scope>NUCLEOTIDE SEQUENCE</scope>
    <source>
        <strain evidence="14">Female2</strain>
        <tissue evidence="14">Blood</tissue>
    </source>
</reference>
<keyword evidence="3 12" id="KW-0919">Taste</keyword>
<evidence type="ECO:0000256" key="13">
    <source>
        <dbReference type="SAM" id="Phobius"/>
    </source>
</evidence>
<gene>
    <name evidence="14" type="ORF">GDO86_013529</name>
</gene>
<feature type="non-terminal residue" evidence="14">
    <location>
        <position position="300"/>
    </location>
</feature>
<dbReference type="Pfam" id="PF05296">
    <property type="entry name" value="TAS2R"/>
    <property type="match status" value="1"/>
</dbReference>
<dbReference type="EMBL" id="JAACNH010000008">
    <property type="protein sequence ID" value="KAG8435617.1"/>
    <property type="molecule type" value="Genomic_DNA"/>
</dbReference>
<dbReference type="InterPro" id="IPR007960">
    <property type="entry name" value="TAS2R"/>
</dbReference>
<keyword evidence="5 12" id="KW-0812">Transmembrane</keyword>
<organism evidence="14 15">
    <name type="scientific">Hymenochirus boettgeri</name>
    <name type="common">Congo dwarf clawed frog</name>
    <dbReference type="NCBI Taxonomy" id="247094"/>
    <lineage>
        <taxon>Eukaryota</taxon>
        <taxon>Metazoa</taxon>
        <taxon>Chordata</taxon>
        <taxon>Craniata</taxon>
        <taxon>Vertebrata</taxon>
        <taxon>Euteleostomi</taxon>
        <taxon>Amphibia</taxon>
        <taxon>Batrachia</taxon>
        <taxon>Anura</taxon>
        <taxon>Pipoidea</taxon>
        <taxon>Pipidae</taxon>
        <taxon>Pipinae</taxon>
        <taxon>Hymenochirus</taxon>
    </lineage>
</organism>
<keyword evidence="7 12" id="KW-0297">G-protein coupled receptor</keyword>
<evidence type="ECO:0000256" key="1">
    <source>
        <dbReference type="ARBA" id="ARBA00004141"/>
    </source>
</evidence>
<feature type="transmembrane region" description="Helical" evidence="13">
    <location>
        <begin position="12"/>
        <end position="39"/>
    </location>
</feature>
<feature type="transmembrane region" description="Helical" evidence="13">
    <location>
        <begin position="261"/>
        <end position="284"/>
    </location>
</feature>
<evidence type="ECO:0000256" key="5">
    <source>
        <dbReference type="ARBA" id="ARBA00022692"/>
    </source>
</evidence>
<comment type="subcellular location">
    <subcellularLocation>
        <location evidence="1 12">Membrane</location>
        <topology evidence="1 12">Multi-pass membrane protein</topology>
    </subcellularLocation>
</comment>
<evidence type="ECO:0000313" key="15">
    <source>
        <dbReference type="Proteomes" id="UP000812440"/>
    </source>
</evidence>
<evidence type="ECO:0000256" key="6">
    <source>
        <dbReference type="ARBA" id="ARBA00022989"/>
    </source>
</evidence>
<evidence type="ECO:0000256" key="2">
    <source>
        <dbReference type="ARBA" id="ARBA00007376"/>
    </source>
</evidence>
<feature type="transmembrane region" description="Helical" evidence="13">
    <location>
        <begin position="180"/>
        <end position="206"/>
    </location>
</feature>
<evidence type="ECO:0000256" key="7">
    <source>
        <dbReference type="ARBA" id="ARBA00023040"/>
    </source>
</evidence>
<comment type="similarity">
    <text evidence="2 11">Belongs to the G-protein coupled receptor T2R family.</text>
</comment>
<feature type="transmembrane region" description="Helical" evidence="13">
    <location>
        <begin position="51"/>
        <end position="75"/>
    </location>
</feature>
<evidence type="ECO:0000256" key="12">
    <source>
        <dbReference type="RuleBase" id="RU004424"/>
    </source>
</evidence>
<sequence>MNMSQSESLNPYQLASLAIIMFETLIGSLANGFIVIVNFTDLANHGTLGTCDVLILCIGLSRLVFLWILSVTYTMSFLLSNLASFYLIYPFLFFNYVSLWFSTLLCAFYYIHFARIDNCFFKAFKKVLNSYPGVFLIYGVLMSIVFILPMLYDNMTSRHSNCSRTPTVLPLSRPYSVQVIIFPFLGSIFPFILFSRSAFWVICVLGKHVLKMKGQAKTNFKKPSLEAHYGAVKAIAQFFLIYCVYVISYNLYLSGTVPTDTFWGFLCSMLIGAYPSLHSVLLILQNNKFKEVFIGILQKL</sequence>
<comment type="caution">
    <text evidence="14">The sequence shown here is derived from an EMBL/GenBank/DDBJ whole genome shotgun (WGS) entry which is preliminary data.</text>
</comment>
<dbReference type="AlphaFoldDB" id="A0A8T2IVP4"/>
<feature type="transmembrane region" description="Helical" evidence="13">
    <location>
        <begin position="227"/>
        <end position="249"/>
    </location>
</feature>
<dbReference type="SUPFAM" id="SSF81321">
    <property type="entry name" value="Family A G protein-coupled receptor-like"/>
    <property type="match status" value="1"/>
</dbReference>